<dbReference type="EMBL" id="LAZR01059883">
    <property type="protein sequence ID" value="KKK66855.1"/>
    <property type="molecule type" value="Genomic_DNA"/>
</dbReference>
<comment type="caution">
    <text evidence="1">The sequence shown here is derived from an EMBL/GenBank/DDBJ whole genome shotgun (WGS) entry which is preliminary data.</text>
</comment>
<dbReference type="AlphaFoldDB" id="A0A0F8Y014"/>
<proteinExistence type="predicted"/>
<organism evidence="1">
    <name type="scientific">marine sediment metagenome</name>
    <dbReference type="NCBI Taxonomy" id="412755"/>
    <lineage>
        <taxon>unclassified sequences</taxon>
        <taxon>metagenomes</taxon>
        <taxon>ecological metagenomes</taxon>
    </lineage>
</organism>
<accession>A0A0F8Y014</accession>
<reference evidence="1" key="1">
    <citation type="journal article" date="2015" name="Nature">
        <title>Complex archaea that bridge the gap between prokaryotes and eukaryotes.</title>
        <authorList>
            <person name="Spang A."/>
            <person name="Saw J.H."/>
            <person name="Jorgensen S.L."/>
            <person name="Zaremba-Niedzwiedzka K."/>
            <person name="Martijn J."/>
            <person name="Lind A.E."/>
            <person name="van Eijk R."/>
            <person name="Schleper C."/>
            <person name="Guy L."/>
            <person name="Ettema T.J."/>
        </authorList>
    </citation>
    <scope>NUCLEOTIDE SEQUENCE</scope>
</reference>
<evidence type="ECO:0000313" key="1">
    <source>
        <dbReference type="EMBL" id="KKK66855.1"/>
    </source>
</evidence>
<sequence>MAETNKVGIALAGAGIAGLAALLLSRPASAAEPGAPAPEGMDEETWRLVQAIGEGIVEESQKLDAMVNAINNLTISMGGQVSVANSKTTTQGQVTCPVIGVGVQLPSRVIPWNRQVVIKALPTNVGVISVSETKQSVESAWSSYPLVANEGVGYFIAKLDAIWISATVAGEGIAFTVEQD</sequence>
<name>A0A0F8Y014_9ZZZZ</name>
<gene>
    <name evidence="1" type="ORF">LCGC14_2959890</name>
</gene>
<protein>
    <submittedName>
        <fullName evidence="1">Uncharacterized protein</fullName>
    </submittedName>
</protein>